<accession>A0AAV5HLJ0</accession>
<organism evidence="1 2">
    <name type="scientific">Rubroshorea leprosula</name>
    <dbReference type="NCBI Taxonomy" id="152421"/>
    <lineage>
        <taxon>Eukaryota</taxon>
        <taxon>Viridiplantae</taxon>
        <taxon>Streptophyta</taxon>
        <taxon>Embryophyta</taxon>
        <taxon>Tracheophyta</taxon>
        <taxon>Spermatophyta</taxon>
        <taxon>Magnoliopsida</taxon>
        <taxon>eudicotyledons</taxon>
        <taxon>Gunneridae</taxon>
        <taxon>Pentapetalae</taxon>
        <taxon>rosids</taxon>
        <taxon>malvids</taxon>
        <taxon>Malvales</taxon>
        <taxon>Dipterocarpaceae</taxon>
        <taxon>Rubroshorea</taxon>
    </lineage>
</organism>
<evidence type="ECO:0000313" key="1">
    <source>
        <dbReference type="EMBL" id="GKU86764.1"/>
    </source>
</evidence>
<gene>
    <name evidence="1" type="ORF">SLEP1_g1245</name>
</gene>
<name>A0AAV5HLJ0_9ROSI</name>
<keyword evidence="2" id="KW-1185">Reference proteome</keyword>
<sequence length="39" mass="4342">MAVREVGDELCCWLVRAAMGFPFLLSGSDCCTFEVEVQE</sequence>
<reference evidence="1 2" key="1">
    <citation type="journal article" date="2021" name="Commun. Biol.">
        <title>The genome of Shorea leprosula (Dipterocarpaceae) highlights the ecological relevance of drought in aseasonal tropical rainforests.</title>
        <authorList>
            <person name="Ng K.K.S."/>
            <person name="Kobayashi M.J."/>
            <person name="Fawcett J.A."/>
            <person name="Hatakeyama M."/>
            <person name="Paape T."/>
            <person name="Ng C.H."/>
            <person name="Ang C.C."/>
            <person name="Tnah L.H."/>
            <person name="Lee C.T."/>
            <person name="Nishiyama T."/>
            <person name="Sese J."/>
            <person name="O'Brien M.J."/>
            <person name="Copetti D."/>
            <person name="Mohd Noor M.I."/>
            <person name="Ong R.C."/>
            <person name="Putra M."/>
            <person name="Sireger I.Z."/>
            <person name="Indrioko S."/>
            <person name="Kosugi Y."/>
            <person name="Izuno A."/>
            <person name="Isagi Y."/>
            <person name="Lee S.L."/>
            <person name="Shimizu K.K."/>
        </authorList>
    </citation>
    <scope>NUCLEOTIDE SEQUENCE [LARGE SCALE GENOMIC DNA]</scope>
    <source>
        <strain evidence="1">214</strain>
    </source>
</reference>
<dbReference type="AlphaFoldDB" id="A0AAV5HLJ0"/>
<protein>
    <submittedName>
        <fullName evidence="1">Uncharacterized protein</fullName>
    </submittedName>
</protein>
<evidence type="ECO:0000313" key="2">
    <source>
        <dbReference type="Proteomes" id="UP001054252"/>
    </source>
</evidence>
<dbReference type="Proteomes" id="UP001054252">
    <property type="component" value="Unassembled WGS sequence"/>
</dbReference>
<proteinExistence type="predicted"/>
<comment type="caution">
    <text evidence="1">The sequence shown here is derived from an EMBL/GenBank/DDBJ whole genome shotgun (WGS) entry which is preliminary data.</text>
</comment>
<dbReference type="EMBL" id="BPVZ01000001">
    <property type="protein sequence ID" value="GKU86764.1"/>
    <property type="molecule type" value="Genomic_DNA"/>
</dbReference>